<accession>A0A5Q2N2N5</accession>
<organism evidence="1 2">
    <name type="scientific">Heliorestis convoluta</name>
    <dbReference type="NCBI Taxonomy" id="356322"/>
    <lineage>
        <taxon>Bacteria</taxon>
        <taxon>Bacillati</taxon>
        <taxon>Bacillota</taxon>
        <taxon>Clostridia</taxon>
        <taxon>Eubacteriales</taxon>
        <taxon>Heliobacteriaceae</taxon>
        <taxon>Heliorestis</taxon>
    </lineage>
</organism>
<keyword evidence="2" id="KW-1185">Reference proteome</keyword>
<dbReference type="RefSeq" id="WP_153724898.1">
    <property type="nucleotide sequence ID" value="NZ_CP045875.1"/>
</dbReference>
<dbReference type="AlphaFoldDB" id="A0A5Q2N2N5"/>
<reference evidence="2" key="1">
    <citation type="submission" date="2019-11" db="EMBL/GenBank/DDBJ databases">
        <title>Genome sequence of Heliorestis convoluta strain HH, an alkaliphilic and minimalistic phototrophic bacterium from a soda lake in Egypt.</title>
        <authorList>
            <person name="Dewey E.D."/>
            <person name="Stokes L.M."/>
            <person name="Burchell B.M."/>
            <person name="Shaffer K.N."/>
            <person name="Huntington A.M."/>
            <person name="Baker J.M."/>
            <person name="Nadendla S."/>
            <person name="Giglio M.G."/>
            <person name="Touchman J.W."/>
            <person name="Blankenship R.E."/>
            <person name="Madigan M.T."/>
            <person name="Sattley W.M."/>
        </authorList>
    </citation>
    <scope>NUCLEOTIDE SEQUENCE [LARGE SCALE GENOMIC DNA]</scope>
    <source>
        <strain evidence="2">HH</strain>
    </source>
</reference>
<protein>
    <submittedName>
        <fullName evidence="1">Helix-turn-helix domain-containing protein</fullName>
    </submittedName>
</protein>
<proteinExistence type="predicted"/>
<evidence type="ECO:0000313" key="2">
    <source>
        <dbReference type="Proteomes" id="UP000366051"/>
    </source>
</evidence>
<evidence type="ECO:0000313" key="1">
    <source>
        <dbReference type="EMBL" id="QGG47542.1"/>
    </source>
</evidence>
<name>A0A5Q2N2N5_9FIRM</name>
<dbReference type="KEGG" id="hcv:FTV88_1395"/>
<dbReference type="EMBL" id="CP045875">
    <property type="protein sequence ID" value="QGG47542.1"/>
    <property type="molecule type" value="Genomic_DNA"/>
</dbReference>
<gene>
    <name evidence="1" type="ORF">FTV88_1395</name>
</gene>
<dbReference type="Proteomes" id="UP000366051">
    <property type="component" value="Chromosome"/>
</dbReference>
<sequence length="52" mass="6296">MLNLLKDPKVQSVLRMIYDLKEDELRFIFGMIRLLKEERPVRVKDLVEEECC</sequence>